<dbReference type="PANTHER" id="PTHR42785:SF1">
    <property type="entry name" value="DNA TOPOISOMERASE"/>
    <property type="match status" value="1"/>
</dbReference>
<evidence type="ECO:0000256" key="7">
    <source>
        <dbReference type="ARBA" id="ARBA00023235"/>
    </source>
</evidence>
<evidence type="ECO:0000256" key="2">
    <source>
        <dbReference type="ARBA" id="ARBA00009446"/>
    </source>
</evidence>
<feature type="domain" description="Toprim" evidence="10">
    <location>
        <begin position="9"/>
        <end position="133"/>
    </location>
</feature>
<keyword evidence="6 8" id="KW-0238">DNA-binding</keyword>
<dbReference type="InterPro" id="IPR013497">
    <property type="entry name" value="Topo_IA_cen"/>
</dbReference>
<dbReference type="InterPro" id="IPR003601">
    <property type="entry name" value="Topo_IA_2"/>
</dbReference>
<keyword evidence="4" id="KW-0460">Magnesium</keyword>
<dbReference type="PRINTS" id="PR00417">
    <property type="entry name" value="PRTPISMRASEI"/>
</dbReference>
<keyword evidence="13" id="KW-1185">Reference proteome</keyword>
<evidence type="ECO:0000256" key="3">
    <source>
        <dbReference type="ARBA" id="ARBA00022723"/>
    </source>
</evidence>
<feature type="compositionally biased region" description="Basic residues" evidence="9">
    <location>
        <begin position="925"/>
        <end position="949"/>
    </location>
</feature>
<dbReference type="GO" id="GO:0006265">
    <property type="term" value="P:DNA topological change"/>
    <property type="evidence" value="ECO:0007669"/>
    <property type="project" value="UniProtKB-UniRule"/>
</dbReference>
<feature type="site" description="Interaction with DNA" evidence="8">
    <location>
        <position position="516"/>
    </location>
</feature>
<evidence type="ECO:0000256" key="9">
    <source>
        <dbReference type="SAM" id="MobiDB-lite"/>
    </source>
</evidence>
<dbReference type="NCBIfam" id="TIGR01051">
    <property type="entry name" value="topA_bact"/>
    <property type="match status" value="1"/>
</dbReference>
<dbReference type="InterPro" id="IPR034149">
    <property type="entry name" value="TOPRIM_TopoI"/>
</dbReference>
<dbReference type="PROSITE" id="PS50880">
    <property type="entry name" value="TOPRIM"/>
    <property type="match status" value="1"/>
</dbReference>
<dbReference type="Gene3D" id="2.70.20.10">
    <property type="entry name" value="Topoisomerase I, domain 3"/>
    <property type="match status" value="1"/>
</dbReference>
<evidence type="ECO:0000256" key="1">
    <source>
        <dbReference type="ARBA" id="ARBA00000213"/>
    </source>
</evidence>
<keyword evidence="7 8" id="KW-0413">Isomerase</keyword>
<feature type="region of interest" description="Interaction with DNA" evidence="8">
    <location>
        <begin position="182"/>
        <end position="187"/>
    </location>
</feature>
<dbReference type="Pfam" id="PF01751">
    <property type="entry name" value="Toprim"/>
    <property type="match status" value="1"/>
</dbReference>
<dbReference type="GO" id="GO:0003917">
    <property type="term" value="F:DNA topoisomerase type I (single strand cut, ATP-independent) activity"/>
    <property type="evidence" value="ECO:0007669"/>
    <property type="project" value="UniProtKB-UniRule"/>
</dbReference>
<feature type="region of interest" description="Disordered" evidence="9">
    <location>
        <begin position="846"/>
        <end position="949"/>
    </location>
</feature>
<comment type="subunit">
    <text evidence="8">Monomer.</text>
</comment>
<feature type="site" description="Interaction with DNA" evidence="8">
    <location>
        <position position="39"/>
    </location>
</feature>
<dbReference type="InterPro" id="IPR013826">
    <property type="entry name" value="Topo_IA_cen_sub3"/>
</dbReference>
<keyword evidence="3" id="KW-0479">Metal-binding</keyword>
<dbReference type="RefSeq" id="WP_185175173.1">
    <property type="nucleotide sequence ID" value="NZ_CP059404.1"/>
</dbReference>
<dbReference type="HAMAP" id="MF_00952">
    <property type="entry name" value="Topoisom_1_prok"/>
    <property type="match status" value="1"/>
</dbReference>
<dbReference type="EMBL" id="CP059404">
    <property type="protein sequence ID" value="QNE88783.1"/>
    <property type="molecule type" value="Genomic_DNA"/>
</dbReference>
<feature type="site" description="Interaction with DNA" evidence="8">
    <location>
        <position position="159"/>
    </location>
</feature>
<comment type="similarity">
    <text evidence="2 8">Belongs to the type IA topoisomerase family.</text>
</comment>
<dbReference type="CDD" id="cd00186">
    <property type="entry name" value="TOP1Ac"/>
    <property type="match status" value="1"/>
</dbReference>
<feature type="domain" description="Topo IA-type catalytic" evidence="11">
    <location>
        <begin position="148"/>
        <end position="584"/>
    </location>
</feature>
<comment type="catalytic activity">
    <reaction evidence="1 8">
        <text>ATP-independent breakage of single-stranded DNA, followed by passage and rejoining.</text>
        <dbReference type="EC" id="5.6.2.1"/>
    </reaction>
</comment>
<evidence type="ECO:0000256" key="8">
    <source>
        <dbReference type="HAMAP-Rule" id="MF_00952"/>
    </source>
</evidence>
<feature type="region of interest" description="Disordered" evidence="9">
    <location>
        <begin position="729"/>
        <end position="750"/>
    </location>
</feature>
<dbReference type="Gene3D" id="1.10.290.10">
    <property type="entry name" value="Topoisomerase I, domain 4"/>
    <property type="match status" value="1"/>
</dbReference>
<dbReference type="SMART" id="SM00436">
    <property type="entry name" value="TOP1Bc"/>
    <property type="match status" value="1"/>
</dbReference>
<gene>
    <name evidence="8 12" type="primary">topA</name>
    <name evidence="12" type="ORF">H0194_06710</name>
</gene>
<name>A0A7G7CMG7_9CORY</name>
<evidence type="ECO:0000313" key="13">
    <source>
        <dbReference type="Proteomes" id="UP000515743"/>
    </source>
</evidence>
<feature type="active site" description="O-(5'-phospho-DNA)-tyrosine intermediate" evidence="8">
    <location>
        <position position="324"/>
    </location>
</feature>
<dbReference type="Gene3D" id="1.10.460.10">
    <property type="entry name" value="Topoisomerase I, domain 2"/>
    <property type="match status" value="1"/>
</dbReference>
<protein>
    <recommendedName>
        <fullName evidence="8">DNA topoisomerase 1</fullName>
        <ecNumber evidence="8">5.6.2.1</ecNumber>
    </recommendedName>
    <alternativeName>
        <fullName evidence="8">DNA topoisomerase I</fullName>
    </alternativeName>
</protein>
<feature type="site" description="Interaction with DNA" evidence="8">
    <location>
        <position position="158"/>
    </location>
</feature>
<feature type="site" description="Interaction with DNA" evidence="8">
    <location>
        <position position="167"/>
    </location>
</feature>
<evidence type="ECO:0000256" key="6">
    <source>
        <dbReference type="ARBA" id="ARBA00023125"/>
    </source>
</evidence>
<comment type="function">
    <text evidence="8">Releases the supercoiling and torsional tension of DNA, which is introduced during the DNA replication and transcription, by transiently cleaving and rejoining one strand of the DNA duplex. Introduces a single-strand break via transesterification at a target site in duplex DNA. The scissile phosphodiester is attacked by the catalytic tyrosine of the enzyme, resulting in the formation of a DNA-(5'-phosphotyrosyl)-enzyme intermediate and the expulsion of a 3'-OH DNA strand. The free DNA strand then undergoes passage around the unbroken strand, thus removing DNA supercoils. Finally, in the religation step, the DNA 3'-OH attacks the covalent intermediate to expel the active-site tyrosine and restore the DNA phosphodiester backbone.</text>
</comment>
<sequence length="949" mass="105616">MAGTNGQGKTLVIVESATKAKKIQPYLGDGYIVEASVGHIRDLPRGAADVPAKYKKESWARLGVNPEKDFEPLYVVSADKKKKVADLKAKLKQCDQLYLATDPDREGEAIAWHLLEVLKPKVPVRRMVFNEITKSAILEAAANTRELDENLIDAQETRRILDRLYGYEVSPVLWKKVMPRLSAGRVQSVATRVIVERERERMAFRRAEYWDLSAELLKEATSFEARLVGLEGRRVAQGRDFGDDGQLKGDAVVLDQARAESLAAELKGKPMQVAAVEQKPYTRRPYAPFMTSTLQQEAGKRLHFTSERTMRIAQRLYENGHITYMRTDSTSLSKQGLNAARSAARDIYGEEFVAASPRTYDRKVKNSQEAHEAIRPAGESFATPGQLSSQLDTEEYKLYDLIWKRTVASQMEDAKGTSMKVTITSEKAEFSATGRTIDFPGFLRAYEDGKQDNKGEARLPQLAQGDALDVEKITADGHTTNPPARYTEATLVKKMEDLGIGRPSTYASIIKTIQDRGYVLSRGNALVPSWVAFAVVGLLENSFTELVDYDFTSSMEDELDAIAAGNEDRTQWLNGFYFGNAELHNDHKAASIARHGGLKSLIDVNLEQIDARAVNSLKLFDDAEGRPVFVRVGRYGPYIERQVGVKDGEPEYQRANISEATTPDELTLEVAEKLFATPQGGRELGENPDNGRMIVAKEGRFGPYVTEQVRDDEREKAEAEALEVVARERAAEDEQRAAEGKRKKNWETKTAEKQKDKRIAEYVEDKLKPKTASLFKGMEPSSVTLEEALKLLSLPREVGVDPSDGEVITAQNGRYGPYLKKGSDSRSLASEEQIFTVTLDEARRIYAEPKRRGRQAAQPPLKQLGDNDVSGKPMTVKDGRFGPYVTDGVTNASLRKGDKPEAMTDARANELLSERRAKEAGQPKKATKKTAKKPSPRTKRVVKAGAKKK</sequence>
<dbReference type="SMART" id="SM00437">
    <property type="entry name" value="TOP1Ac"/>
    <property type="match status" value="1"/>
</dbReference>
<dbReference type="AlphaFoldDB" id="A0A7G7CMG7"/>
<evidence type="ECO:0000259" key="10">
    <source>
        <dbReference type="PROSITE" id="PS50880"/>
    </source>
</evidence>
<dbReference type="Pfam" id="PF13368">
    <property type="entry name" value="Toprim_C_rpt"/>
    <property type="match status" value="5"/>
</dbReference>
<dbReference type="PROSITE" id="PS52039">
    <property type="entry name" value="TOPO_IA_2"/>
    <property type="match status" value="1"/>
</dbReference>
<dbReference type="InterPro" id="IPR023405">
    <property type="entry name" value="Topo_IA_core_domain"/>
</dbReference>
<dbReference type="Proteomes" id="UP000515743">
    <property type="component" value="Chromosome"/>
</dbReference>
<dbReference type="InterPro" id="IPR013825">
    <property type="entry name" value="Topo_IA_cen_sub2"/>
</dbReference>
<dbReference type="GO" id="GO:0003677">
    <property type="term" value="F:DNA binding"/>
    <property type="evidence" value="ECO:0007669"/>
    <property type="project" value="UniProtKB-KW"/>
</dbReference>
<dbReference type="Pfam" id="PF01131">
    <property type="entry name" value="Topoisom_bac"/>
    <property type="match status" value="1"/>
</dbReference>
<dbReference type="InterPro" id="IPR013824">
    <property type="entry name" value="Topo_IA_cen_sub1"/>
</dbReference>
<dbReference type="KEGG" id="cik:H0194_06710"/>
<dbReference type="PROSITE" id="PS00396">
    <property type="entry name" value="TOPO_IA_1"/>
    <property type="match status" value="1"/>
</dbReference>
<dbReference type="CDD" id="cd03363">
    <property type="entry name" value="TOPRIM_TopoIA_TopoI"/>
    <property type="match status" value="1"/>
</dbReference>
<dbReference type="GO" id="GO:0046872">
    <property type="term" value="F:metal ion binding"/>
    <property type="evidence" value="ECO:0007669"/>
    <property type="project" value="UniProtKB-KW"/>
</dbReference>
<feature type="site" description="Interaction with DNA" evidence="8">
    <location>
        <position position="326"/>
    </location>
</feature>
<dbReference type="InterPro" id="IPR006171">
    <property type="entry name" value="TOPRIM_dom"/>
</dbReference>
<dbReference type="InterPro" id="IPR005733">
    <property type="entry name" value="TopoI_bac-type"/>
</dbReference>
<dbReference type="InterPro" id="IPR025589">
    <property type="entry name" value="Toprim_C_rpt"/>
</dbReference>
<dbReference type="InterPro" id="IPR000380">
    <property type="entry name" value="Topo_IA"/>
</dbReference>
<feature type="compositionally biased region" description="Basic and acidic residues" evidence="9">
    <location>
        <begin position="895"/>
        <end position="922"/>
    </location>
</feature>
<feature type="site" description="Interaction with DNA" evidence="8">
    <location>
        <position position="174"/>
    </location>
</feature>
<feature type="site" description="Interaction with DNA" evidence="8">
    <location>
        <position position="162"/>
    </location>
</feature>
<dbReference type="InterPro" id="IPR003602">
    <property type="entry name" value="Topo_IA_DNA-bd_dom"/>
</dbReference>
<dbReference type="SMART" id="SM00493">
    <property type="entry name" value="TOPRIM"/>
    <property type="match status" value="1"/>
</dbReference>
<proteinExistence type="inferred from homology"/>
<evidence type="ECO:0000259" key="11">
    <source>
        <dbReference type="PROSITE" id="PS52039"/>
    </source>
</evidence>
<organism evidence="12 13">
    <name type="scientific">Corynebacterium incognita</name>
    <dbReference type="NCBI Taxonomy" id="2754725"/>
    <lineage>
        <taxon>Bacteria</taxon>
        <taxon>Bacillati</taxon>
        <taxon>Actinomycetota</taxon>
        <taxon>Actinomycetes</taxon>
        <taxon>Mycobacteriales</taxon>
        <taxon>Corynebacteriaceae</taxon>
        <taxon>Corynebacterium</taxon>
    </lineage>
</organism>
<dbReference type="InterPro" id="IPR028612">
    <property type="entry name" value="Topoisom_1_IA"/>
</dbReference>
<evidence type="ECO:0000256" key="5">
    <source>
        <dbReference type="ARBA" id="ARBA00023029"/>
    </source>
</evidence>
<evidence type="ECO:0000256" key="4">
    <source>
        <dbReference type="ARBA" id="ARBA00022842"/>
    </source>
</evidence>
<feature type="region of interest" description="Disordered" evidence="9">
    <location>
        <begin position="800"/>
        <end position="827"/>
    </location>
</feature>
<dbReference type="EC" id="5.6.2.1" evidence="8"/>
<dbReference type="Gene3D" id="3.40.50.140">
    <property type="match status" value="1"/>
</dbReference>
<dbReference type="PANTHER" id="PTHR42785">
    <property type="entry name" value="DNA TOPOISOMERASE, TYPE IA, CORE"/>
    <property type="match status" value="1"/>
</dbReference>
<keyword evidence="5 8" id="KW-0799">Topoisomerase</keyword>
<reference evidence="12 13" key="1">
    <citation type="submission" date="2020-07" db="EMBL/GenBank/DDBJ databases">
        <title>Complete genome and description of Corynebacterium incognita strain Marseille-Q3630 sp. nov.</title>
        <authorList>
            <person name="Boxberger M."/>
        </authorList>
    </citation>
    <scope>NUCLEOTIDE SEQUENCE [LARGE SCALE GENOMIC DNA]</scope>
    <source>
        <strain evidence="12 13">Marseille-Q3630</strain>
    </source>
</reference>
<dbReference type="SUPFAM" id="SSF56712">
    <property type="entry name" value="Prokaryotic type I DNA topoisomerase"/>
    <property type="match status" value="1"/>
</dbReference>
<dbReference type="InterPro" id="IPR023406">
    <property type="entry name" value="Topo_IA_AS"/>
</dbReference>
<accession>A0A7G7CMG7</accession>
<evidence type="ECO:0000313" key="12">
    <source>
        <dbReference type="EMBL" id="QNE88783.1"/>
    </source>
</evidence>